<feature type="compositionally biased region" description="Polar residues" evidence="7">
    <location>
        <begin position="61"/>
        <end position="81"/>
    </location>
</feature>
<feature type="region of interest" description="Disordered" evidence="7">
    <location>
        <begin position="1123"/>
        <end position="1154"/>
    </location>
</feature>
<feature type="DNA-binding region" description="H-T-H motif" evidence="6">
    <location>
        <begin position="392"/>
        <end position="412"/>
    </location>
</feature>
<name>A0A1L8DD79_9DIPT</name>
<dbReference type="AlphaFoldDB" id="A0A1L8DD79"/>
<feature type="region of interest" description="Disordered" evidence="7">
    <location>
        <begin position="645"/>
        <end position="704"/>
    </location>
</feature>
<keyword evidence="3 6" id="KW-0238">DNA-binding</keyword>
<feature type="domain" description="HTH psq-type" evidence="8">
    <location>
        <begin position="364"/>
        <end position="416"/>
    </location>
</feature>
<evidence type="ECO:0000313" key="9">
    <source>
        <dbReference type="EMBL" id="JAV04398.1"/>
    </source>
</evidence>
<organism evidence="9">
    <name type="scientific">Nyssomyia neivai</name>
    <dbReference type="NCBI Taxonomy" id="330878"/>
    <lineage>
        <taxon>Eukaryota</taxon>
        <taxon>Metazoa</taxon>
        <taxon>Ecdysozoa</taxon>
        <taxon>Arthropoda</taxon>
        <taxon>Hexapoda</taxon>
        <taxon>Insecta</taxon>
        <taxon>Pterygota</taxon>
        <taxon>Neoptera</taxon>
        <taxon>Endopterygota</taxon>
        <taxon>Diptera</taxon>
        <taxon>Nematocera</taxon>
        <taxon>Psychodoidea</taxon>
        <taxon>Psychodidae</taxon>
        <taxon>Nyssomyia</taxon>
    </lineage>
</organism>
<protein>
    <submittedName>
        <fullName evidence="9">Putative mushroom body large-type kenyon cell-specific protein 1</fullName>
    </submittedName>
</protein>
<accession>A0A1L8DD79</accession>
<evidence type="ECO:0000256" key="2">
    <source>
        <dbReference type="ARBA" id="ARBA00023015"/>
    </source>
</evidence>
<feature type="region of interest" description="Disordered" evidence="7">
    <location>
        <begin position="567"/>
        <end position="606"/>
    </location>
</feature>
<feature type="compositionally biased region" description="Polar residues" evidence="7">
    <location>
        <begin position="109"/>
        <end position="122"/>
    </location>
</feature>
<feature type="region of interest" description="Disordered" evidence="7">
    <location>
        <begin position="196"/>
        <end position="227"/>
    </location>
</feature>
<proteinExistence type="predicted"/>
<feature type="DNA-binding region" description="H-T-H motif" evidence="6">
    <location>
        <begin position="821"/>
        <end position="841"/>
    </location>
</feature>
<dbReference type="Gene3D" id="1.10.10.60">
    <property type="entry name" value="Homeodomain-like"/>
    <property type="match status" value="2"/>
</dbReference>
<reference evidence="9" key="1">
    <citation type="submission" date="2016-12" db="EMBL/GenBank/DDBJ databases">
        <title>An insight into the sialome and mialome of the sand fly, Nyssomyia neivai.</title>
        <authorList>
            <person name="Sebastian V."/>
            <person name="Goulart T.M."/>
            <person name="Oliveira W."/>
            <person name="Calvo E."/>
            <person name="Oliveira L.F."/>
            <person name="Pinto M.C."/>
            <person name="Rosselino A.M."/>
            <person name="Ribeiro J.M."/>
        </authorList>
    </citation>
    <scope>NUCLEOTIDE SEQUENCE</scope>
</reference>
<feature type="region of interest" description="Disordered" evidence="7">
    <location>
        <begin position="61"/>
        <end position="171"/>
    </location>
</feature>
<dbReference type="InterPro" id="IPR009057">
    <property type="entry name" value="Homeodomain-like_sf"/>
</dbReference>
<feature type="region of interest" description="Disordered" evidence="7">
    <location>
        <begin position="781"/>
        <end position="802"/>
    </location>
</feature>
<dbReference type="InterPro" id="IPR007889">
    <property type="entry name" value="HTH_Psq"/>
</dbReference>
<evidence type="ECO:0000256" key="5">
    <source>
        <dbReference type="ARBA" id="ARBA00023242"/>
    </source>
</evidence>
<keyword evidence="5 6" id="KW-0539">Nucleus</keyword>
<evidence type="ECO:0000256" key="4">
    <source>
        <dbReference type="ARBA" id="ARBA00023163"/>
    </source>
</evidence>
<evidence type="ECO:0000256" key="3">
    <source>
        <dbReference type="ARBA" id="ARBA00023125"/>
    </source>
</evidence>
<dbReference type="GO" id="GO:0003677">
    <property type="term" value="F:DNA binding"/>
    <property type="evidence" value="ECO:0007669"/>
    <property type="project" value="UniProtKB-UniRule"/>
</dbReference>
<dbReference type="Pfam" id="PF05225">
    <property type="entry name" value="HTH_psq"/>
    <property type="match status" value="2"/>
</dbReference>
<evidence type="ECO:0000256" key="6">
    <source>
        <dbReference type="PROSITE-ProRule" id="PRU00320"/>
    </source>
</evidence>
<feature type="compositionally biased region" description="Polar residues" evidence="7">
    <location>
        <begin position="862"/>
        <end position="880"/>
    </location>
</feature>
<feature type="region of interest" description="Disordered" evidence="7">
    <location>
        <begin position="296"/>
        <end position="348"/>
    </location>
</feature>
<comment type="subcellular location">
    <subcellularLocation>
        <location evidence="1 6">Nucleus</location>
    </subcellularLocation>
</comment>
<keyword evidence="2" id="KW-0805">Transcription regulation</keyword>
<keyword evidence="4" id="KW-0804">Transcription</keyword>
<dbReference type="FunFam" id="1.10.10.60:FF:000019">
    <property type="entry name" value="Ligand-dependent corepressor isoform 1"/>
    <property type="match status" value="1"/>
</dbReference>
<dbReference type="GO" id="GO:0006357">
    <property type="term" value="P:regulation of transcription by RNA polymerase II"/>
    <property type="evidence" value="ECO:0007669"/>
    <property type="project" value="TreeGrafter"/>
</dbReference>
<dbReference type="EMBL" id="GFDF01009686">
    <property type="protein sequence ID" value="JAV04398.1"/>
    <property type="molecule type" value="Transcribed_RNA"/>
</dbReference>
<feature type="region of interest" description="Disordered" evidence="7">
    <location>
        <begin position="723"/>
        <end position="753"/>
    </location>
</feature>
<feature type="domain" description="HTH psq-type" evidence="8">
    <location>
        <begin position="793"/>
        <end position="845"/>
    </location>
</feature>
<evidence type="ECO:0000256" key="1">
    <source>
        <dbReference type="ARBA" id="ARBA00004123"/>
    </source>
</evidence>
<feature type="compositionally biased region" description="Polar residues" evidence="7">
    <location>
        <begin position="646"/>
        <end position="682"/>
    </location>
</feature>
<evidence type="ECO:0000259" key="8">
    <source>
        <dbReference type="PROSITE" id="PS50960"/>
    </source>
</evidence>
<feature type="compositionally biased region" description="Polar residues" evidence="7">
    <location>
        <begin position="569"/>
        <end position="578"/>
    </location>
</feature>
<feature type="compositionally biased region" description="Low complexity" evidence="7">
    <location>
        <begin position="309"/>
        <end position="334"/>
    </location>
</feature>
<dbReference type="GO" id="GO:0005634">
    <property type="term" value="C:nucleus"/>
    <property type="evidence" value="ECO:0007669"/>
    <property type="project" value="UniProtKB-SubCell"/>
</dbReference>
<feature type="compositionally biased region" description="Basic and acidic residues" evidence="7">
    <location>
        <begin position="154"/>
        <end position="171"/>
    </location>
</feature>
<dbReference type="PROSITE" id="PS50960">
    <property type="entry name" value="HTH_PSQ"/>
    <property type="match status" value="2"/>
</dbReference>
<feature type="compositionally biased region" description="Basic and acidic residues" evidence="7">
    <location>
        <begin position="852"/>
        <end position="861"/>
    </location>
</feature>
<sequence>MADCSYARCVQERRFIKRELQKWTKSMVYIVGLERVAEELMGRRKWKLYQEVLAQSHINTNSTSLAQNNTSTDSPNQNNGKLEQVEKDSTLGSQTQSNLENHSKETGETTESIQIKESNTNQDEAENHQLVADDAPEGKKSESNSSDIKGITVRSDEELLDTRPPKPVDWRPQDKCYFCVDGKLLAVNERGELVAESGPVNAEPDLANTTPLESDSESSESCSEAEVQNPAAALAAATQKSVAALLRGSIPPNMTSLESMAAQLAAVASLQGLPTMPGLANFYPGLWYQQFSQHMPHTGSSGNSGDMLASGSSASGATTSPTIKPSSSPSETITNSEQPLDLSAKSSSSVSLDPKHIFKAKPRMSAVAGRRTYTEDELQNALQDILSGKLGTRRAAVLYGIPRSTLRNKVYKLAMEQKREANIHPLVGPVLDLEDEDKDLSGGEDEKEVEKTLSALPSTQEELLRLSQTQSLAAATMQKYGKMYDGASSSKNQEIPSELNKAQMGLSAAPWLDPQMLLQSLLLTGGLGALPSLMQMKSDDGAAAAAVLPELLRTLMLQQQELLKKQMETTSQGTSDHLNNGKPPVPDPRLLMQNLPMPHQPTSPYLNRTVKTEHADSAIQSAASANDNVDDSAVILKIPSFKPVAGSSTPITSIGKNGDSTPQSQTAATTPIHSRSPQQSHLGISPPLVRQSSESQSPPMAPKGTLSLRDVIAQSISKNFQQHMPTEPHVPPPHMKHSDHTDLGSPSDHYKRPSISVIKSLGGDMSRFGGGASLMANSAAAQSATGTGGKGTRPKRGKYRNYDRDSLVEAVKAVQRGEMSVHRAGSYYGVPHSTLEYKVKERHLMRPRKREPKPQPLDDRTLSSGSGANAKSSDIPNAQNMRGGVDKSKVLSTAKPPLKTPPFTGSPNGLKMPFMDPAMAAQFQYTSQLFWPHPSSFSGLPMDFTRSPGPSSFPPNAADNFYASHIIQRIQEQSVRHQNVSGSVTASSSSTPSISSKTTAAVPKTARELAESLYDGANANGSFLDGIIRHSLDRKPSEMSHGALLDHLVKNSLPSSSMSDEGAAKRSASPPAYVHDIKKERKSPLSLISGTGSSIQDKEHSSIFSDITKESVDNLLKLREGLSLRRSSTEDHNGSTTSTDDKLKIMSSDNEDSS</sequence>
<feature type="region of interest" description="Disordered" evidence="7">
    <location>
        <begin position="839"/>
        <end position="883"/>
    </location>
</feature>
<feature type="compositionally biased region" description="Basic and acidic residues" evidence="7">
    <location>
        <begin position="1123"/>
        <end position="1144"/>
    </location>
</feature>
<evidence type="ECO:0000256" key="7">
    <source>
        <dbReference type="SAM" id="MobiDB-lite"/>
    </source>
</evidence>
<feature type="compositionally biased region" description="Polar residues" evidence="7">
    <location>
        <begin position="90"/>
        <end position="100"/>
    </location>
</feature>
<dbReference type="PANTHER" id="PTHR21545">
    <property type="entry name" value="TRANSCRIPTION FACTOR MLR1/2"/>
    <property type="match status" value="1"/>
</dbReference>
<dbReference type="PANTHER" id="PTHR21545:SF13">
    <property type="entry name" value="ECDYSONE-INDUCED PROTEIN 93F, ISOFORM C"/>
    <property type="match status" value="1"/>
</dbReference>
<dbReference type="SUPFAM" id="SSF46689">
    <property type="entry name" value="Homeodomain-like"/>
    <property type="match status" value="2"/>
</dbReference>